<sequence>MRYASHVVFVHERNILSGMSDLNFISKLSWYGNIFDCAYHLGWMTSTHKDVRGEYECLRDHPSVSVIFHTAYHIFLGAPSVHRNQNQLWFSAGSQWGQRAGSRKEVEFPQELKPGIEARRKRL</sequence>
<keyword evidence="2" id="KW-1185">Reference proteome</keyword>
<dbReference type="EMBL" id="VICG01000004">
    <property type="protein sequence ID" value="KAA8573375.1"/>
    <property type="molecule type" value="Genomic_DNA"/>
</dbReference>
<dbReference type="Proteomes" id="UP000322873">
    <property type="component" value="Unassembled WGS sequence"/>
</dbReference>
<name>A0A5M9K3F3_MONFR</name>
<reference evidence="1 2" key="1">
    <citation type="submission" date="2019-06" db="EMBL/GenBank/DDBJ databases">
        <title>Genome Sequence of the Brown Rot Fungal Pathogen Monilinia fructicola.</title>
        <authorList>
            <person name="De Miccolis Angelini R.M."/>
            <person name="Landi L."/>
            <person name="Abate D."/>
            <person name="Pollastro S."/>
            <person name="Romanazzi G."/>
            <person name="Faretra F."/>
        </authorList>
    </citation>
    <scope>NUCLEOTIDE SEQUENCE [LARGE SCALE GENOMIC DNA]</scope>
    <source>
        <strain evidence="1 2">Mfrc123</strain>
    </source>
</reference>
<evidence type="ECO:0000313" key="1">
    <source>
        <dbReference type="EMBL" id="KAA8573375.1"/>
    </source>
</evidence>
<comment type="caution">
    <text evidence="1">The sequence shown here is derived from an EMBL/GenBank/DDBJ whole genome shotgun (WGS) entry which is preliminary data.</text>
</comment>
<dbReference type="AlphaFoldDB" id="A0A5M9K3F3"/>
<protein>
    <submittedName>
        <fullName evidence="1">Uncharacterized protein</fullName>
    </submittedName>
</protein>
<accession>A0A5M9K3F3</accession>
<gene>
    <name evidence="1" type="ORF">EYC84_003854</name>
</gene>
<organism evidence="1 2">
    <name type="scientific">Monilinia fructicola</name>
    <name type="common">Brown rot fungus</name>
    <name type="synonym">Ciboria fructicola</name>
    <dbReference type="NCBI Taxonomy" id="38448"/>
    <lineage>
        <taxon>Eukaryota</taxon>
        <taxon>Fungi</taxon>
        <taxon>Dikarya</taxon>
        <taxon>Ascomycota</taxon>
        <taxon>Pezizomycotina</taxon>
        <taxon>Leotiomycetes</taxon>
        <taxon>Helotiales</taxon>
        <taxon>Sclerotiniaceae</taxon>
        <taxon>Monilinia</taxon>
    </lineage>
</organism>
<proteinExistence type="predicted"/>
<evidence type="ECO:0000313" key="2">
    <source>
        <dbReference type="Proteomes" id="UP000322873"/>
    </source>
</evidence>